<sequence>MESELVLRQDATNALEYVKALEVKDQDSLNMANKSVVRIGVIKKGIIAYFKDPKTKANAAHKAIVDKEKEALKPLIDADCILKPKIGTYIREQMRIKEEAERKAREEEERKELEQEKALKEAAALEDRGRIKEAQARLREAEKMEEDETKEMPLPQAPVMSGTHSVTYTRWRIIDSNLIPRKYLIYDRTRI</sequence>
<feature type="region of interest" description="Disordered" evidence="1">
    <location>
        <begin position="141"/>
        <end position="161"/>
    </location>
</feature>
<dbReference type="AlphaFoldDB" id="X0WKM2"/>
<evidence type="ECO:0000256" key="1">
    <source>
        <dbReference type="SAM" id="MobiDB-lite"/>
    </source>
</evidence>
<accession>X0WKM2</accession>
<dbReference type="EMBL" id="BARS01036013">
    <property type="protein sequence ID" value="GAG25038.1"/>
    <property type="molecule type" value="Genomic_DNA"/>
</dbReference>
<name>X0WKM2_9ZZZZ</name>
<organism evidence="2">
    <name type="scientific">marine sediment metagenome</name>
    <dbReference type="NCBI Taxonomy" id="412755"/>
    <lineage>
        <taxon>unclassified sequences</taxon>
        <taxon>metagenomes</taxon>
        <taxon>ecological metagenomes</taxon>
    </lineage>
</organism>
<gene>
    <name evidence="2" type="ORF">S01H1_55406</name>
</gene>
<feature type="non-terminal residue" evidence="2">
    <location>
        <position position="191"/>
    </location>
</feature>
<evidence type="ECO:0000313" key="2">
    <source>
        <dbReference type="EMBL" id="GAG25038.1"/>
    </source>
</evidence>
<comment type="caution">
    <text evidence="2">The sequence shown here is derived from an EMBL/GenBank/DDBJ whole genome shotgun (WGS) entry which is preliminary data.</text>
</comment>
<reference evidence="2" key="1">
    <citation type="journal article" date="2014" name="Front. Microbiol.">
        <title>High frequency of phylogenetically diverse reductive dehalogenase-homologous genes in deep subseafloor sedimentary metagenomes.</title>
        <authorList>
            <person name="Kawai M."/>
            <person name="Futagami T."/>
            <person name="Toyoda A."/>
            <person name="Takaki Y."/>
            <person name="Nishi S."/>
            <person name="Hori S."/>
            <person name="Arai W."/>
            <person name="Tsubouchi T."/>
            <person name="Morono Y."/>
            <person name="Uchiyama I."/>
            <person name="Ito T."/>
            <person name="Fujiyama A."/>
            <person name="Inagaki F."/>
            <person name="Takami H."/>
        </authorList>
    </citation>
    <scope>NUCLEOTIDE SEQUENCE</scope>
    <source>
        <strain evidence="2">Expedition CK06-06</strain>
    </source>
</reference>
<protein>
    <submittedName>
        <fullName evidence="2">Uncharacterized protein</fullName>
    </submittedName>
</protein>
<proteinExistence type="predicted"/>